<evidence type="ECO:0000256" key="9">
    <source>
        <dbReference type="ARBA" id="ARBA00042761"/>
    </source>
</evidence>
<dbReference type="OrthoDB" id="10261556at2759"/>
<feature type="region of interest" description="Disordered" evidence="10">
    <location>
        <begin position="172"/>
        <end position="191"/>
    </location>
</feature>
<dbReference type="KEGG" id="ngr:NAEGRDRAFT_79962"/>
<dbReference type="GO" id="GO:0008408">
    <property type="term" value="F:3'-5' exonuclease activity"/>
    <property type="evidence" value="ECO:0007669"/>
    <property type="project" value="InterPro"/>
</dbReference>
<keyword evidence="7" id="KW-0539">Nucleus</keyword>
<dbReference type="RefSeq" id="XP_002676565.1">
    <property type="nucleotide sequence ID" value="XM_002676519.1"/>
</dbReference>
<gene>
    <name evidence="12" type="ORF">NAEGRDRAFT_79962</name>
</gene>
<feature type="compositionally biased region" description="Acidic residues" evidence="10">
    <location>
        <begin position="70"/>
        <end position="83"/>
    </location>
</feature>
<feature type="region of interest" description="Disordered" evidence="10">
    <location>
        <begin position="29"/>
        <end position="90"/>
    </location>
</feature>
<name>D2VH33_NAEGR</name>
<organism evidence="13">
    <name type="scientific">Naegleria gruberi</name>
    <name type="common">Amoeba</name>
    <dbReference type="NCBI Taxonomy" id="5762"/>
    <lineage>
        <taxon>Eukaryota</taxon>
        <taxon>Discoba</taxon>
        <taxon>Heterolobosea</taxon>
        <taxon>Tetramitia</taxon>
        <taxon>Eutetramitia</taxon>
        <taxon>Vahlkampfiidae</taxon>
        <taxon>Naegleria</taxon>
    </lineage>
</organism>
<keyword evidence="13" id="KW-1185">Reference proteome</keyword>
<evidence type="ECO:0000256" key="2">
    <source>
        <dbReference type="ARBA" id="ARBA00022722"/>
    </source>
</evidence>
<dbReference type="InterPro" id="IPR002562">
    <property type="entry name" value="3'-5'_exonuclease_dom"/>
</dbReference>
<dbReference type="Proteomes" id="UP000006671">
    <property type="component" value="Unassembled WGS sequence"/>
</dbReference>
<evidence type="ECO:0000256" key="3">
    <source>
        <dbReference type="ARBA" id="ARBA00022723"/>
    </source>
</evidence>
<keyword evidence="4" id="KW-0378">Hydrolase</keyword>
<dbReference type="InParanoid" id="D2VH33"/>
<evidence type="ECO:0000313" key="12">
    <source>
        <dbReference type="EMBL" id="EFC43821.1"/>
    </source>
</evidence>
<dbReference type="OMA" id="LCYCLES"/>
<dbReference type="PANTHER" id="PTHR13620:SF109">
    <property type="entry name" value="3'-5' EXONUCLEASE"/>
    <property type="match status" value="1"/>
</dbReference>
<keyword evidence="3" id="KW-0479">Metal-binding</keyword>
<dbReference type="Pfam" id="PF01612">
    <property type="entry name" value="DNA_pol_A_exo1"/>
    <property type="match status" value="1"/>
</dbReference>
<feature type="domain" description="3'-5' exonuclease" evidence="11">
    <location>
        <begin position="586"/>
        <end position="712"/>
    </location>
</feature>
<dbReference type="Gene3D" id="3.30.420.10">
    <property type="entry name" value="Ribonuclease H-like superfamily/Ribonuclease H"/>
    <property type="match status" value="1"/>
</dbReference>
<protein>
    <recommendedName>
        <fullName evidence="8">3'-5' exonuclease</fullName>
    </recommendedName>
    <alternativeName>
        <fullName evidence="9">Werner Syndrome-like exonuclease</fullName>
    </alternativeName>
</protein>
<evidence type="ECO:0000256" key="7">
    <source>
        <dbReference type="ARBA" id="ARBA00023242"/>
    </source>
</evidence>
<dbReference type="InterPro" id="IPR051132">
    <property type="entry name" value="3-5_Exonuclease_domain"/>
</dbReference>
<dbReference type="GO" id="GO:0003676">
    <property type="term" value="F:nucleic acid binding"/>
    <property type="evidence" value="ECO:0007669"/>
    <property type="project" value="InterPro"/>
</dbReference>
<dbReference type="SUPFAM" id="SSF53098">
    <property type="entry name" value="Ribonuclease H-like"/>
    <property type="match status" value="1"/>
</dbReference>
<evidence type="ECO:0000256" key="10">
    <source>
        <dbReference type="SAM" id="MobiDB-lite"/>
    </source>
</evidence>
<sequence length="740" mass="85741">MEEGTQESQHSLFDGLDEVENGLVHVDVALSGTTARRGSTKSTRQRKTSKASDLMVNIPERERSNSQVSDDGDSQDEDDEELNIESSKLPDHDFKAELKSLISEAIMQNEDSSLEEIQSESVESYNEKKLTRFATSQIEYAELFEADRKKGDLIYDSLFYPHHVRSNLLIQKRKKKSSNQNPLSSPHGVPDLNLNVEDSELTIYHLYYMMSIIKSRQEIQLKQYLKGDTKLSVTASTEHEYPIFTDDSIEIHVNDLGVSVDTLCYCLESNRYLDESEEGKVMKSMNNTFSQIVITKKKLVAYLSLYPEFFTIQKPRKNLDLVSLNYLCFGVENNQTRELIKFKVNGSNIEIVNIEDNNILLSIAYRNLPEKITLDANNEEHIKSLLNIITDSFPKGKSSFKISVLKRILFSKYDFKPYNIVPFMHCFPQFFELNKKGVKVKRLYPTVMDYKPKVENVMFLNKSNSKAESKPVEGMAMFELPKTDYSIIFTTEEKVVDQWIQENVFNHFGESNDQKVVVGMDTEFDFFKLNKNYQLNPVLHEKLWKIFKKQQQFTTTTSISVYDEKEYSNLKQLYFKEYEQTVFPDLIQLSTGKSCLLYGTSEGKAKPSNLFVELMYDKRVIKTWCSMHEDVKLISLWIKHYNMILENREFEGLIELDPSQLGASTLCEQLLSLKMAKERTVQVSRWSRFGLSKIQTKYSAQDSYLNYLLYNIVSENKEDLTQVEEHESISFSLFDPSMSI</sequence>
<dbReference type="GO" id="GO:0046872">
    <property type="term" value="F:metal ion binding"/>
    <property type="evidence" value="ECO:0007669"/>
    <property type="project" value="UniProtKB-KW"/>
</dbReference>
<keyword evidence="5" id="KW-0269">Exonuclease</keyword>
<dbReference type="PANTHER" id="PTHR13620">
    <property type="entry name" value="3-5 EXONUCLEASE"/>
    <property type="match status" value="1"/>
</dbReference>
<dbReference type="GO" id="GO:0006139">
    <property type="term" value="P:nucleobase-containing compound metabolic process"/>
    <property type="evidence" value="ECO:0007669"/>
    <property type="project" value="InterPro"/>
</dbReference>
<dbReference type="InterPro" id="IPR012337">
    <property type="entry name" value="RNaseH-like_sf"/>
</dbReference>
<proteinExistence type="predicted"/>
<evidence type="ECO:0000313" key="13">
    <source>
        <dbReference type="Proteomes" id="UP000006671"/>
    </source>
</evidence>
<dbReference type="GeneID" id="8856633"/>
<evidence type="ECO:0000259" key="11">
    <source>
        <dbReference type="Pfam" id="PF01612"/>
    </source>
</evidence>
<feature type="compositionally biased region" description="Polar residues" evidence="10">
    <location>
        <begin position="31"/>
        <end position="42"/>
    </location>
</feature>
<dbReference type="EMBL" id="GG738871">
    <property type="protein sequence ID" value="EFC43821.1"/>
    <property type="molecule type" value="Genomic_DNA"/>
</dbReference>
<reference evidence="12 13" key="1">
    <citation type="journal article" date="2010" name="Cell">
        <title>The genome of Naegleria gruberi illuminates early eukaryotic versatility.</title>
        <authorList>
            <person name="Fritz-Laylin L.K."/>
            <person name="Prochnik S.E."/>
            <person name="Ginger M.L."/>
            <person name="Dacks J.B."/>
            <person name="Carpenter M.L."/>
            <person name="Field M.C."/>
            <person name="Kuo A."/>
            <person name="Paredez A."/>
            <person name="Chapman J."/>
            <person name="Pham J."/>
            <person name="Shu S."/>
            <person name="Neupane R."/>
            <person name="Cipriano M."/>
            <person name="Mancuso J."/>
            <person name="Tu H."/>
            <person name="Salamov A."/>
            <person name="Lindquist E."/>
            <person name="Shapiro H."/>
            <person name="Lucas S."/>
            <person name="Grigoriev I.V."/>
            <person name="Cande W.Z."/>
            <person name="Fulton C."/>
            <person name="Rokhsar D.S."/>
            <person name="Dawson S.C."/>
        </authorList>
    </citation>
    <scope>NUCLEOTIDE SEQUENCE [LARGE SCALE GENOMIC DNA]</scope>
    <source>
        <strain evidence="12 13">NEG-M</strain>
    </source>
</reference>
<dbReference type="VEuPathDB" id="AmoebaDB:NAEGRDRAFT_79962"/>
<evidence type="ECO:0000256" key="5">
    <source>
        <dbReference type="ARBA" id="ARBA00022839"/>
    </source>
</evidence>
<evidence type="ECO:0000256" key="6">
    <source>
        <dbReference type="ARBA" id="ARBA00022842"/>
    </source>
</evidence>
<evidence type="ECO:0000256" key="4">
    <source>
        <dbReference type="ARBA" id="ARBA00022801"/>
    </source>
</evidence>
<comment type="subcellular location">
    <subcellularLocation>
        <location evidence="1">Nucleus</location>
    </subcellularLocation>
</comment>
<accession>D2VH33</accession>
<dbReference type="GO" id="GO:0005634">
    <property type="term" value="C:nucleus"/>
    <property type="evidence" value="ECO:0007669"/>
    <property type="project" value="UniProtKB-SubCell"/>
</dbReference>
<dbReference type="InterPro" id="IPR036397">
    <property type="entry name" value="RNaseH_sf"/>
</dbReference>
<keyword evidence="2" id="KW-0540">Nuclease</keyword>
<evidence type="ECO:0000256" key="1">
    <source>
        <dbReference type="ARBA" id="ARBA00004123"/>
    </source>
</evidence>
<evidence type="ECO:0000256" key="8">
    <source>
        <dbReference type="ARBA" id="ARBA00040531"/>
    </source>
</evidence>
<keyword evidence="6" id="KW-0460">Magnesium</keyword>
<dbReference type="AlphaFoldDB" id="D2VH33"/>